<evidence type="ECO:0000313" key="2">
    <source>
        <dbReference type="Proteomes" id="UP000016033"/>
    </source>
</evidence>
<evidence type="ECO:0000313" key="1">
    <source>
        <dbReference type="EMBL" id="EQM85762.1"/>
    </source>
</evidence>
<proteinExistence type="predicted"/>
<dbReference type="Proteomes" id="UP000016033">
    <property type="component" value="Unassembled WGS sequence"/>
</dbReference>
<dbReference type="RefSeq" id="WP_021198421.1">
    <property type="nucleotide sequence ID" value="NZ_ATAO01000024.1"/>
</dbReference>
<protein>
    <submittedName>
        <fullName evidence="1">Uncharacterized protein</fullName>
    </submittedName>
</protein>
<gene>
    <name evidence="1" type="ORF">L687_11065</name>
</gene>
<dbReference type="EMBL" id="ATAO01000024">
    <property type="protein sequence ID" value="EQM85762.1"/>
    <property type="molecule type" value="Genomic_DNA"/>
</dbReference>
<organism evidence="1 2">
    <name type="scientific">Microbacterium maritypicum MF109</name>
    <dbReference type="NCBI Taxonomy" id="1333857"/>
    <lineage>
        <taxon>Bacteria</taxon>
        <taxon>Bacillati</taxon>
        <taxon>Actinomycetota</taxon>
        <taxon>Actinomycetes</taxon>
        <taxon>Micrococcales</taxon>
        <taxon>Microbacteriaceae</taxon>
        <taxon>Microbacterium</taxon>
    </lineage>
</organism>
<sequence>MVDPIDLKDERYVRYADLLDQLHQQFPTAGRERIARIITAENDAITGGFLLVVPAEVATGAVEMLERETALSADGGEVVA</sequence>
<comment type="caution">
    <text evidence="1">The sequence shown here is derived from an EMBL/GenBank/DDBJ whole genome shotgun (WGS) entry which is preliminary data.</text>
</comment>
<reference evidence="1 2" key="1">
    <citation type="journal article" date="2013" name="Genome Announc.">
        <title>Whole-genome sequences of five oyster-associated bacteria show potential for crude oil hydrocarbon degradation.</title>
        <authorList>
            <person name="Chauhan A."/>
            <person name="Green S."/>
            <person name="Pathak A."/>
            <person name="Thomas J."/>
            <person name="Venkatramanan R."/>
        </authorList>
    </citation>
    <scope>NUCLEOTIDE SEQUENCE [LARGE SCALE GENOMIC DNA]</scope>
    <source>
        <strain evidence="1 2">MF109</strain>
    </source>
</reference>
<dbReference type="PATRIC" id="fig|1333857.3.peg.433"/>
<dbReference type="AlphaFoldDB" id="T5L166"/>
<accession>T5L166</accession>
<name>T5L166_MICMQ</name>